<dbReference type="EMBL" id="KK105481">
    <property type="protein sequence ID" value="KIY92597.1"/>
    <property type="molecule type" value="Genomic_DNA"/>
</dbReference>
<dbReference type="GeneID" id="25733020"/>
<name>A0A0D2IXC4_9CHLO</name>
<keyword evidence="1" id="KW-0863">Zinc-finger</keyword>
<proteinExistence type="predicted"/>
<feature type="compositionally biased region" description="Low complexity" evidence="2">
    <location>
        <begin position="73"/>
        <end position="84"/>
    </location>
</feature>
<dbReference type="OrthoDB" id="515270at2759"/>
<keyword evidence="5" id="KW-1185">Reference proteome</keyword>
<dbReference type="SUPFAM" id="SSF57756">
    <property type="entry name" value="Retrovirus zinc finger-like domains"/>
    <property type="match status" value="1"/>
</dbReference>
<reference evidence="4 5" key="1">
    <citation type="journal article" date="2013" name="BMC Genomics">
        <title>Reconstruction of the lipid metabolism for the microalga Monoraphidium neglectum from its genome sequence reveals characteristics suitable for biofuel production.</title>
        <authorList>
            <person name="Bogen C."/>
            <person name="Al-Dilaimi A."/>
            <person name="Albersmeier A."/>
            <person name="Wichmann J."/>
            <person name="Grundmann M."/>
            <person name="Rupp O."/>
            <person name="Lauersen K.J."/>
            <person name="Blifernez-Klassen O."/>
            <person name="Kalinowski J."/>
            <person name="Goesmann A."/>
            <person name="Mussgnug J.H."/>
            <person name="Kruse O."/>
        </authorList>
    </citation>
    <scope>NUCLEOTIDE SEQUENCE [LARGE SCALE GENOMIC DNA]</scope>
    <source>
        <strain evidence="4 5">SAG 48.87</strain>
    </source>
</reference>
<feature type="region of interest" description="Disordered" evidence="2">
    <location>
        <begin position="48"/>
        <end position="86"/>
    </location>
</feature>
<protein>
    <recommendedName>
        <fullName evidence="3">CCHC-type domain-containing protein</fullName>
    </recommendedName>
</protein>
<dbReference type="KEGG" id="mng:MNEG_15366"/>
<evidence type="ECO:0000259" key="3">
    <source>
        <dbReference type="PROSITE" id="PS50158"/>
    </source>
</evidence>
<gene>
    <name evidence="4" type="ORF">MNEG_15366</name>
</gene>
<dbReference type="AlphaFoldDB" id="A0A0D2IXC4"/>
<dbReference type="PROSITE" id="PS50158">
    <property type="entry name" value="ZF_CCHC"/>
    <property type="match status" value="1"/>
</dbReference>
<sequence length="140" mass="16138">MAENEKVDRYYRGIKKDIRVQVALSRVNTLDAVIEVAERTDEILYSSRRHGSYLGSSSAPRSGPRPMDIGSIPRRPQQQFQPRRTYAQAVAGPRRFPRLTPDERQRLIESNGCFYCRGTGHVASDCPLKRRNNQRPPQRR</sequence>
<dbReference type="SMART" id="SM00343">
    <property type="entry name" value="ZnF_C2HC"/>
    <property type="match status" value="1"/>
</dbReference>
<dbReference type="InterPro" id="IPR001878">
    <property type="entry name" value="Znf_CCHC"/>
</dbReference>
<dbReference type="RefSeq" id="XP_013891617.1">
    <property type="nucleotide sequence ID" value="XM_014036163.1"/>
</dbReference>
<dbReference type="GO" id="GO:0003676">
    <property type="term" value="F:nucleic acid binding"/>
    <property type="evidence" value="ECO:0007669"/>
    <property type="project" value="InterPro"/>
</dbReference>
<keyword evidence="1" id="KW-0862">Zinc</keyword>
<evidence type="ECO:0000256" key="2">
    <source>
        <dbReference type="SAM" id="MobiDB-lite"/>
    </source>
</evidence>
<dbReference type="Proteomes" id="UP000054498">
    <property type="component" value="Unassembled WGS sequence"/>
</dbReference>
<feature type="compositionally biased region" description="Low complexity" evidence="2">
    <location>
        <begin position="55"/>
        <end position="66"/>
    </location>
</feature>
<evidence type="ECO:0000313" key="5">
    <source>
        <dbReference type="Proteomes" id="UP000054498"/>
    </source>
</evidence>
<evidence type="ECO:0000256" key="1">
    <source>
        <dbReference type="PROSITE-ProRule" id="PRU00047"/>
    </source>
</evidence>
<keyword evidence="1" id="KW-0479">Metal-binding</keyword>
<organism evidence="4 5">
    <name type="scientific">Monoraphidium neglectum</name>
    <dbReference type="NCBI Taxonomy" id="145388"/>
    <lineage>
        <taxon>Eukaryota</taxon>
        <taxon>Viridiplantae</taxon>
        <taxon>Chlorophyta</taxon>
        <taxon>core chlorophytes</taxon>
        <taxon>Chlorophyceae</taxon>
        <taxon>CS clade</taxon>
        <taxon>Sphaeropleales</taxon>
        <taxon>Selenastraceae</taxon>
        <taxon>Monoraphidium</taxon>
    </lineage>
</organism>
<dbReference type="GO" id="GO:0008270">
    <property type="term" value="F:zinc ion binding"/>
    <property type="evidence" value="ECO:0007669"/>
    <property type="project" value="UniProtKB-KW"/>
</dbReference>
<accession>A0A0D2IXC4</accession>
<dbReference type="InterPro" id="IPR036875">
    <property type="entry name" value="Znf_CCHC_sf"/>
</dbReference>
<dbReference type="Gene3D" id="4.10.60.10">
    <property type="entry name" value="Zinc finger, CCHC-type"/>
    <property type="match status" value="1"/>
</dbReference>
<dbReference type="Pfam" id="PF00098">
    <property type="entry name" value="zf-CCHC"/>
    <property type="match status" value="1"/>
</dbReference>
<feature type="domain" description="CCHC-type" evidence="3">
    <location>
        <begin position="113"/>
        <end position="127"/>
    </location>
</feature>
<evidence type="ECO:0000313" key="4">
    <source>
        <dbReference type="EMBL" id="KIY92597.1"/>
    </source>
</evidence>